<feature type="transmembrane region" description="Helical" evidence="7">
    <location>
        <begin position="67"/>
        <end position="87"/>
    </location>
</feature>
<feature type="transmembrane region" description="Helical" evidence="7">
    <location>
        <begin position="93"/>
        <end position="111"/>
    </location>
</feature>
<dbReference type="Proteomes" id="UP000197065">
    <property type="component" value="Unassembled WGS sequence"/>
</dbReference>
<evidence type="ECO:0000256" key="7">
    <source>
        <dbReference type="SAM" id="Phobius"/>
    </source>
</evidence>
<evidence type="ECO:0000256" key="6">
    <source>
        <dbReference type="ARBA" id="ARBA00023136"/>
    </source>
</evidence>
<evidence type="ECO:0000313" key="8">
    <source>
        <dbReference type="EMBL" id="SNB64242.1"/>
    </source>
</evidence>
<sequence length="680" mass="73002">MKLPPGIAWLLAPRWPALAFALRTTVTSLVALAIAFLMDMDDPGWAATTVWIVAQPERGMSLAKARARILGTLTGAAVALALAATCIQTPELFLSGLAIWIGICTGIATLLRNFRAYSAVLAGYTAAMIAIGAASQPENVFDIAIARLLYVLLGILCETVATSILTPGSAARGLDRKIRLALSRVAAASSQALRGKLQPGPQMGRLVSEINALDTAAEYAAAASSEIDRHSGHIRQIITSLLIQLSAAHSTSRRIARTPLYAITHQRIARAQAEAKRLFDEIPGLLDRLADKEILSRVRTLRQSLAVDQPLTDEGKSAAATQTRFLLDRLDVILRSLEQELVHLIGLKGDVLASRGRTVHHRDVQGAWINGVRATLSVCLASFLWIASAWQDGGSFVIIVAVVCALFATRDNPVAGSLAFLKGTAVAVLPAAVATFIILPKMSGFAMLALGIGPFLFLGGLAYFSPYAGMAAAGSIFFWNMIEPENLARQTATGFFNSAISLLVSMAFASLCFHLFLPVNPARRRKRLLAAVVRDLAQPLTDPYRSTHTWARRMADRIARAGPTVVDKDPDSERPFANLLAALDLGIGGARLARIRHEQELPAASLQQLDATIRRLREMAQSPQAAVDAAAATVALLRRLAPSLPPRQAMASARALEATEEVAERLLDHPDLFDPSLKRP</sequence>
<proteinExistence type="predicted"/>
<keyword evidence="4 7" id="KW-0812">Transmembrane</keyword>
<keyword evidence="5 7" id="KW-1133">Transmembrane helix</keyword>
<gene>
    <name evidence="8" type="ORF">SAMN07250955_10455</name>
</gene>
<evidence type="ECO:0000256" key="3">
    <source>
        <dbReference type="ARBA" id="ARBA00022475"/>
    </source>
</evidence>
<keyword evidence="9" id="KW-1185">Reference proteome</keyword>
<keyword evidence="2" id="KW-0813">Transport</keyword>
<dbReference type="PANTHER" id="PTHR30509:SF9">
    <property type="entry name" value="MULTIDRUG RESISTANCE PROTEIN MDTO"/>
    <property type="match status" value="1"/>
</dbReference>
<keyword evidence="6 7" id="KW-0472">Membrane</keyword>
<dbReference type="GO" id="GO:0005886">
    <property type="term" value="C:plasma membrane"/>
    <property type="evidence" value="ECO:0007669"/>
    <property type="project" value="UniProtKB-SubCell"/>
</dbReference>
<reference evidence="8 9" key="1">
    <citation type="submission" date="2017-06" db="EMBL/GenBank/DDBJ databases">
        <authorList>
            <person name="Kim H.J."/>
            <person name="Triplett B.A."/>
        </authorList>
    </citation>
    <scope>NUCLEOTIDE SEQUENCE [LARGE SCALE GENOMIC DNA]</scope>
    <source>
        <strain evidence="8 9">B29T1</strain>
    </source>
</reference>
<dbReference type="Pfam" id="PF04632">
    <property type="entry name" value="FUSC"/>
    <property type="match status" value="1"/>
</dbReference>
<feature type="transmembrane region" description="Helical" evidence="7">
    <location>
        <begin position="446"/>
        <end position="479"/>
    </location>
</feature>
<feature type="transmembrane region" description="Helical" evidence="7">
    <location>
        <begin position="118"/>
        <end position="136"/>
    </location>
</feature>
<feature type="transmembrane region" description="Helical" evidence="7">
    <location>
        <begin position="383"/>
        <end position="408"/>
    </location>
</feature>
<dbReference type="EMBL" id="FYEH01000004">
    <property type="protein sequence ID" value="SNB64242.1"/>
    <property type="molecule type" value="Genomic_DNA"/>
</dbReference>
<dbReference type="GO" id="GO:0022857">
    <property type="term" value="F:transmembrane transporter activity"/>
    <property type="evidence" value="ECO:0007669"/>
    <property type="project" value="InterPro"/>
</dbReference>
<dbReference type="RefSeq" id="WP_165769465.1">
    <property type="nucleotide sequence ID" value="NZ_FYEH01000004.1"/>
</dbReference>
<feature type="transmembrane region" description="Helical" evidence="7">
    <location>
        <begin position="20"/>
        <end position="38"/>
    </location>
</feature>
<name>A0A212QX05_9PROT</name>
<feature type="transmembrane region" description="Helical" evidence="7">
    <location>
        <begin position="499"/>
        <end position="517"/>
    </location>
</feature>
<dbReference type="PANTHER" id="PTHR30509">
    <property type="entry name" value="P-HYDROXYBENZOIC ACID EFFLUX PUMP SUBUNIT-RELATED"/>
    <property type="match status" value="1"/>
</dbReference>
<keyword evidence="3" id="KW-1003">Cell membrane</keyword>
<evidence type="ECO:0000256" key="5">
    <source>
        <dbReference type="ARBA" id="ARBA00022989"/>
    </source>
</evidence>
<dbReference type="AlphaFoldDB" id="A0A212QX05"/>
<organism evidence="8 9">
    <name type="scientific">Arboricoccus pini</name>
    <dbReference type="NCBI Taxonomy" id="1963835"/>
    <lineage>
        <taxon>Bacteria</taxon>
        <taxon>Pseudomonadati</taxon>
        <taxon>Pseudomonadota</taxon>
        <taxon>Alphaproteobacteria</taxon>
        <taxon>Geminicoccales</taxon>
        <taxon>Geminicoccaceae</taxon>
        <taxon>Arboricoccus</taxon>
    </lineage>
</organism>
<evidence type="ECO:0000256" key="4">
    <source>
        <dbReference type="ARBA" id="ARBA00022692"/>
    </source>
</evidence>
<feature type="transmembrane region" description="Helical" evidence="7">
    <location>
        <begin position="148"/>
        <end position="170"/>
    </location>
</feature>
<feature type="transmembrane region" description="Helical" evidence="7">
    <location>
        <begin position="414"/>
        <end position="439"/>
    </location>
</feature>
<evidence type="ECO:0000256" key="1">
    <source>
        <dbReference type="ARBA" id="ARBA00004651"/>
    </source>
</evidence>
<evidence type="ECO:0000313" key="9">
    <source>
        <dbReference type="Proteomes" id="UP000197065"/>
    </source>
</evidence>
<protein>
    <submittedName>
        <fullName evidence="8">Uncharacterized membrane protein YccC</fullName>
    </submittedName>
</protein>
<comment type="subcellular location">
    <subcellularLocation>
        <location evidence="1">Cell membrane</location>
        <topology evidence="1">Multi-pass membrane protein</topology>
    </subcellularLocation>
</comment>
<dbReference type="InterPro" id="IPR006726">
    <property type="entry name" value="PHBA_efflux_AaeB/fusaric-R"/>
</dbReference>
<accession>A0A212QX05</accession>
<evidence type="ECO:0000256" key="2">
    <source>
        <dbReference type="ARBA" id="ARBA00022448"/>
    </source>
</evidence>